<feature type="domain" description="Glycosyltransferase 2-like" evidence="4">
    <location>
        <begin position="18"/>
        <end position="125"/>
    </location>
</feature>
<proteinExistence type="inferred from homology"/>
<dbReference type="InterPro" id="IPR001173">
    <property type="entry name" value="Glyco_trans_2-like"/>
</dbReference>
<sequence length="351" mass="38973">MALAPSAARVGVCADVAIVILNWNGAAFLSRFLPGVITHADGARIIVADNASTDDSAEVLSRDFPQVEMMLLERNFGFCEGYNQALAQVDSDFFVLLNSDVEVTLGWLRPLRALLEAQPRVAAVQPKILAAADPTYFEYAGAGGGYLDRLAYPFCRGRLFDTLEKDHGQYDDPRPVAWASGACLLVRRSAWQTLGGLEPAFFAHMEEIDFCWRLQNAGHEVWYHGGSAVHHVGGGTLPKTNPRKTFLNFRNGLALLYKNAAPSELLWAMWQRLVLDGVAGLKFLASGEFGNFWAVLRAHFSFYGAFGYWRQRRKAARPHLRVGQRAGVYKGSVVWAYFARGKRKFSELGIH</sequence>
<dbReference type="RefSeq" id="WP_243513133.1">
    <property type="nucleotide sequence ID" value="NZ_CP094534.1"/>
</dbReference>
<dbReference type="Proteomes" id="UP000831390">
    <property type="component" value="Chromosome"/>
</dbReference>
<organism evidence="5 6">
    <name type="scientific">Hymenobacter monticola</name>
    <dbReference type="NCBI Taxonomy" id="1705399"/>
    <lineage>
        <taxon>Bacteria</taxon>
        <taxon>Pseudomonadati</taxon>
        <taxon>Bacteroidota</taxon>
        <taxon>Cytophagia</taxon>
        <taxon>Cytophagales</taxon>
        <taxon>Hymenobacteraceae</taxon>
        <taxon>Hymenobacter</taxon>
    </lineage>
</organism>
<evidence type="ECO:0000256" key="3">
    <source>
        <dbReference type="ARBA" id="ARBA00022679"/>
    </source>
</evidence>
<dbReference type="EMBL" id="CP094534">
    <property type="protein sequence ID" value="UOE33406.1"/>
    <property type="molecule type" value="Genomic_DNA"/>
</dbReference>
<dbReference type="InterPro" id="IPR029044">
    <property type="entry name" value="Nucleotide-diphossugar_trans"/>
</dbReference>
<dbReference type="PANTHER" id="PTHR43179">
    <property type="entry name" value="RHAMNOSYLTRANSFERASE WBBL"/>
    <property type="match status" value="1"/>
</dbReference>
<evidence type="ECO:0000256" key="1">
    <source>
        <dbReference type="ARBA" id="ARBA00006739"/>
    </source>
</evidence>
<evidence type="ECO:0000259" key="4">
    <source>
        <dbReference type="Pfam" id="PF00535"/>
    </source>
</evidence>
<evidence type="ECO:0000256" key="2">
    <source>
        <dbReference type="ARBA" id="ARBA00022676"/>
    </source>
</evidence>
<dbReference type="Pfam" id="PF00535">
    <property type="entry name" value="Glycos_transf_2"/>
    <property type="match status" value="1"/>
</dbReference>
<name>A0ABY4B6S9_9BACT</name>
<keyword evidence="2" id="KW-0328">Glycosyltransferase</keyword>
<accession>A0ABY4B6S9</accession>
<dbReference type="SUPFAM" id="SSF53448">
    <property type="entry name" value="Nucleotide-diphospho-sugar transferases"/>
    <property type="match status" value="1"/>
</dbReference>
<keyword evidence="3" id="KW-0808">Transferase</keyword>
<evidence type="ECO:0000313" key="6">
    <source>
        <dbReference type="Proteomes" id="UP000831390"/>
    </source>
</evidence>
<gene>
    <name evidence="5" type="ORF">MTP16_20060</name>
</gene>
<dbReference type="CDD" id="cd04186">
    <property type="entry name" value="GT_2_like_c"/>
    <property type="match status" value="1"/>
</dbReference>
<dbReference type="PANTHER" id="PTHR43179:SF12">
    <property type="entry name" value="GALACTOFURANOSYLTRANSFERASE GLFT2"/>
    <property type="match status" value="1"/>
</dbReference>
<reference evidence="5 6" key="1">
    <citation type="submission" date="2022-03" db="EMBL/GenBank/DDBJ databases">
        <title>Hymenobactersp. isolated from the air.</title>
        <authorList>
            <person name="Won M."/>
            <person name="Kwon S.-W."/>
        </authorList>
    </citation>
    <scope>NUCLEOTIDE SEQUENCE [LARGE SCALE GENOMIC DNA]</scope>
    <source>
        <strain evidence="5 6">KACC 22596</strain>
    </source>
</reference>
<protein>
    <submittedName>
        <fullName evidence="5">Glycosyltransferase family 2 protein</fullName>
    </submittedName>
</protein>
<keyword evidence="6" id="KW-1185">Reference proteome</keyword>
<comment type="similarity">
    <text evidence="1">Belongs to the glycosyltransferase 2 family.</text>
</comment>
<evidence type="ECO:0000313" key="5">
    <source>
        <dbReference type="EMBL" id="UOE33406.1"/>
    </source>
</evidence>
<dbReference type="Gene3D" id="3.90.550.10">
    <property type="entry name" value="Spore Coat Polysaccharide Biosynthesis Protein SpsA, Chain A"/>
    <property type="match status" value="1"/>
</dbReference>